<accession>A0ABP9PY53</accession>
<dbReference type="RefSeq" id="WP_345460714.1">
    <property type="nucleotide sequence ID" value="NZ_BAABKG010000004.1"/>
</dbReference>
<sequence>MDDERVLDGNVLAGDLGAVFTAEMTSATVTCAGCGDAGALAQAVAYVDAPGTVLRCRGCEGVLARVVRTRDEVWLELRGIRSIRVPAPTVGASPA</sequence>
<evidence type="ECO:0000313" key="2">
    <source>
        <dbReference type="Proteomes" id="UP001500221"/>
    </source>
</evidence>
<dbReference type="Pfam" id="PF20120">
    <property type="entry name" value="DUF6510"/>
    <property type="match status" value="1"/>
</dbReference>
<organism evidence="1 2">
    <name type="scientific">Nocardioides marinquilinus</name>
    <dbReference type="NCBI Taxonomy" id="1210400"/>
    <lineage>
        <taxon>Bacteria</taxon>
        <taxon>Bacillati</taxon>
        <taxon>Actinomycetota</taxon>
        <taxon>Actinomycetes</taxon>
        <taxon>Propionibacteriales</taxon>
        <taxon>Nocardioidaceae</taxon>
        <taxon>Nocardioides</taxon>
    </lineage>
</organism>
<name>A0ABP9PY53_9ACTN</name>
<dbReference type="Proteomes" id="UP001500221">
    <property type="component" value="Unassembled WGS sequence"/>
</dbReference>
<proteinExistence type="predicted"/>
<reference evidence="2" key="1">
    <citation type="journal article" date="2019" name="Int. J. Syst. Evol. Microbiol.">
        <title>The Global Catalogue of Microorganisms (GCM) 10K type strain sequencing project: providing services to taxonomists for standard genome sequencing and annotation.</title>
        <authorList>
            <consortium name="The Broad Institute Genomics Platform"/>
            <consortium name="The Broad Institute Genome Sequencing Center for Infectious Disease"/>
            <person name="Wu L."/>
            <person name="Ma J."/>
        </authorList>
    </citation>
    <scope>NUCLEOTIDE SEQUENCE [LARGE SCALE GENOMIC DNA]</scope>
    <source>
        <strain evidence="2">JCM 18459</strain>
    </source>
</reference>
<evidence type="ECO:0000313" key="1">
    <source>
        <dbReference type="EMBL" id="GAA5152157.1"/>
    </source>
</evidence>
<keyword evidence="2" id="KW-1185">Reference proteome</keyword>
<dbReference type="InterPro" id="IPR045423">
    <property type="entry name" value="DUF6510"/>
</dbReference>
<gene>
    <name evidence="1" type="ORF">GCM10023340_32010</name>
</gene>
<comment type="caution">
    <text evidence="1">The sequence shown here is derived from an EMBL/GenBank/DDBJ whole genome shotgun (WGS) entry which is preliminary data.</text>
</comment>
<protein>
    <submittedName>
        <fullName evidence="1">DUF6510 family protein</fullName>
    </submittedName>
</protein>
<dbReference type="EMBL" id="BAABKG010000004">
    <property type="protein sequence ID" value="GAA5152157.1"/>
    <property type="molecule type" value="Genomic_DNA"/>
</dbReference>